<reference evidence="2 3" key="1">
    <citation type="submission" date="2017-11" db="EMBL/GenBank/DDBJ databases">
        <title>Draft genome of actinobacteria isolated from guarana (Paullinia cupana (Mart.) Ducke.</title>
        <authorList>
            <person name="Siqueira K.A."/>
            <person name="Liotti R.G."/>
            <person name="Mendes T.A.O."/>
            <person name="Soares M.A."/>
        </authorList>
    </citation>
    <scope>NUCLEOTIDE SEQUENCE [LARGE SCALE GENOMIC DNA]</scope>
    <source>
        <strain evidence="2 3">193</strain>
    </source>
</reference>
<organism evidence="2 3">
    <name type="scientific">Streptomyces shenzhenensis</name>
    <dbReference type="NCBI Taxonomy" id="943815"/>
    <lineage>
        <taxon>Bacteria</taxon>
        <taxon>Bacillati</taxon>
        <taxon>Actinomycetota</taxon>
        <taxon>Actinomycetes</taxon>
        <taxon>Kitasatosporales</taxon>
        <taxon>Streptomycetaceae</taxon>
        <taxon>Streptomyces</taxon>
    </lineage>
</organism>
<dbReference type="OrthoDB" id="580988at2"/>
<dbReference type="AlphaFoldDB" id="A0A3M0I267"/>
<dbReference type="Proteomes" id="UP000270471">
    <property type="component" value="Unassembled WGS sequence"/>
</dbReference>
<dbReference type="EMBL" id="PENI01000014">
    <property type="protein sequence ID" value="RMB83721.1"/>
    <property type="molecule type" value="Genomic_DNA"/>
</dbReference>
<accession>A0A3M0I267</accession>
<comment type="caution">
    <text evidence="2">The sequence shown here is derived from an EMBL/GenBank/DDBJ whole genome shotgun (WGS) entry which is preliminary data.</text>
</comment>
<protein>
    <submittedName>
        <fullName evidence="2">Uncharacterized protein</fullName>
    </submittedName>
</protein>
<gene>
    <name evidence="2" type="ORF">CTZ28_21595</name>
</gene>
<evidence type="ECO:0000256" key="1">
    <source>
        <dbReference type="SAM" id="MobiDB-lite"/>
    </source>
</evidence>
<evidence type="ECO:0000313" key="2">
    <source>
        <dbReference type="EMBL" id="RMB83721.1"/>
    </source>
</evidence>
<evidence type="ECO:0000313" key="3">
    <source>
        <dbReference type="Proteomes" id="UP000270471"/>
    </source>
</evidence>
<name>A0A3M0I267_9ACTN</name>
<keyword evidence="3" id="KW-1185">Reference proteome</keyword>
<dbReference type="RefSeq" id="WP_121891346.1">
    <property type="nucleotide sequence ID" value="NZ_PENI01000014.1"/>
</dbReference>
<feature type="compositionally biased region" description="Polar residues" evidence="1">
    <location>
        <begin position="124"/>
        <end position="134"/>
    </location>
</feature>
<feature type="region of interest" description="Disordered" evidence="1">
    <location>
        <begin position="122"/>
        <end position="141"/>
    </location>
</feature>
<sequence>MLADSGVALRRKDGSSSLTPPLLPESIKVFAPLSPTCLLISTPRAHYHPHEALTRKIAAKANTGTAAWCQGAIYRPPSMPGPTQLLLAETPLEVRPPQLSAAPRPAPRRLTPTFSDWRAILEQLSHTPTDQPPASGTGGGR</sequence>
<proteinExistence type="predicted"/>